<gene>
    <name evidence="1" type="ORF">SPARVUS_LOCUS9987113</name>
</gene>
<protein>
    <submittedName>
        <fullName evidence="1">Uncharacterized protein</fullName>
    </submittedName>
</protein>
<evidence type="ECO:0000313" key="1">
    <source>
        <dbReference type="EMBL" id="CAI9584271.1"/>
    </source>
</evidence>
<feature type="non-terminal residue" evidence="1">
    <location>
        <position position="1"/>
    </location>
</feature>
<dbReference type="EMBL" id="CATNWA010015538">
    <property type="protein sequence ID" value="CAI9584271.1"/>
    <property type="molecule type" value="Genomic_DNA"/>
</dbReference>
<dbReference type="Proteomes" id="UP001162483">
    <property type="component" value="Unassembled WGS sequence"/>
</dbReference>
<reference evidence="1" key="1">
    <citation type="submission" date="2023-05" db="EMBL/GenBank/DDBJ databases">
        <authorList>
            <person name="Stuckert A."/>
        </authorList>
    </citation>
    <scope>NUCLEOTIDE SEQUENCE</scope>
</reference>
<organism evidence="1 2">
    <name type="scientific">Staurois parvus</name>
    <dbReference type="NCBI Taxonomy" id="386267"/>
    <lineage>
        <taxon>Eukaryota</taxon>
        <taxon>Metazoa</taxon>
        <taxon>Chordata</taxon>
        <taxon>Craniata</taxon>
        <taxon>Vertebrata</taxon>
        <taxon>Euteleostomi</taxon>
        <taxon>Amphibia</taxon>
        <taxon>Batrachia</taxon>
        <taxon>Anura</taxon>
        <taxon>Neobatrachia</taxon>
        <taxon>Ranoidea</taxon>
        <taxon>Ranidae</taxon>
        <taxon>Staurois</taxon>
    </lineage>
</organism>
<proteinExistence type="predicted"/>
<name>A0ABN9EKH0_9NEOB</name>
<keyword evidence="2" id="KW-1185">Reference proteome</keyword>
<accession>A0ABN9EKH0</accession>
<evidence type="ECO:0000313" key="2">
    <source>
        <dbReference type="Proteomes" id="UP001162483"/>
    </source>
</evidence>
<sequence length="60" mass="6831">CAPTTRVPNCPAVCTDHPCPKLSLLCAQTTWVMHCPTTRLDYPYLNRPMACPEYSYLWCP</sequence>
<comment type="caution">
    <text evidence="1">The sequence shown here is derived from an EMBL/GenBank/DDBJ whole genome shotgun (WGS) entry which is preliminary data.</text>
</comment>